<evidence type="ECO:0000313" key="2">
    <source>
        <dbReference type="EMBL" id="USU99277.1"/>
    </source>
</evidence>
<dbReference type="Proteomes" id="UP001056873">
    <property type="component" value="Chromosome"/>
</dbReference>
<organism evidence="2 3">
    <name type="scientific">Serratia entomophila</name>
    <dbReference type="NCBI Taxonomy" id="42906"/>
    <lineage>
        <taxon>Bacteria</taxon>
        <taxon>Pseudomonadati</taxon>
        <taxon>Pseudomonadota</taxon>
        <taxon>Gammaproteobacteria</taxon>
        <taxon>Enterobacterales</taxon>
        <taxon>Yersiniaceae</taxon>
        <taxon>Serratia</taxon>
    </lineage>
</organism>
<reference evidence="2" key="1">
    <citation type="journal article" date="2022" name="BMC Genomics">
        <title>Genome sequence of the entomopathogenic Serratia entomophila isolate 626 and characterisation of the species specific itaconate degradation pathway.</title>
        <authorList>
            <person name="Vaughan A.L."/>
            <person name="Altermann E."/>
            <person name="Glare T.R."/>
            <person name="Hurst M.R.H."/>
        </authorList>
    </citation>
    <scope>NUCLEOTIDE SEQUENCE</scope>
    <source>
        <strain evidence="2">626</strain>
    </source>
</reference>
<proteinExistence type="predicted"/>
<keyword evidence="3" id="KW-1185">Reference proteome</keyword>
<evidence type="ECO:0000313" key="3">
    <source>
        <dbReference type="Proteomes" id="UP001056873"/>
    </source>
</evidence>
<sequence length="154" mass="17339">MFKKILLPALFSVFLICSIESSSALELARYNKIDTVSGIVNDRTVTDNLKSALGQDYEKFINNLDVFGEPHTTLGGGLFVEGWLKDLYLENASVLVINPNGKIYAAWVVPESDVINYKSSDKEASINKEIQKWAERFKNMHFATENKGMQVQPF</sequence>
<dbReference type="EMBL" id="CP074347">
    <property type="protein sequence ID" value="USU99277.1"/>
    <property type="molecule type" value="Genomic_DNA"/>
</dbReference>
<accession>A0ABY5CMA5</accession>
<evidence type="ECO:0000256" key="1">
    <source>
        <dbReference type="SAM" id="SignalP"/>
    </source>
</evidence>
<feature type="signal peptide" evidence="1">
    <location>
        <begin position="1"/>
        <end position="24"/>
    </location>
</feature>
<dbReference type="RefSeq" id="WP_252960620.1">
    <property type="nucleotide sequence ID" value="NZ_CAMIPH010000001.1"/>
</dbReference>
<protein>
    <submittedName>
        <fullName evidence="2">Uncharacterized protein</fullName>
    </submittedName>
</protein>
<gene>
    <name evidence="2" type="ORF">KFQ06_14535</name>
</gene>
<feature type="chain" id="PRO_5046918928" evidence="1">
    <location>
        <begin position="25"/>
        <end position="154"/>
    </location>
</feature>
<name>A0ABY5CMA5_9GAMM</name>
<keyword evidence="1" id="KW-0732">Signal</keyword>